<dbReference type="AlphaFoldDB" id="A0A6P4ESU2"/>
<keyword evidence="2" id="KW-0964">Secreted</keyword>
<dbReference type="PROSITE" id="PS50240">
    <property type="entry name" value="TRYPSIN_DOM"/>
    <property type="match status" value="1"/>
</dbReference>
<evidence type="ECO:0000256" key="2">
    <source>
        <dbReference type="ARBA" id="ARBA00022525"/>
    </source>
</evidence>
<feature type="signal peptide" evidence="10">
    <location>
        <begin position="1"/>
        <end position="22"/>
    </location>
</feature>
<keyword evidence="6" id="KW-0720">Serine protease</keyword>
<sequence>MKYILCLLVYLMFGNRVFPTSASLLEPNCGLSPIGKRISGGRNAKLNSTPWMAFLHADWKFICGGSLINSAFVVTAAHCVFPVAKQLMARLGEYDWTSEQDCVDGFGCVPPYRDYMVIKIYTHPRYRSIRAFDIALLKLDQPVQYTENIRPICVIMHENMFQWYWDVDAARELTLTGWGATKTRSSSPILQTVKLTQVPREICHDQHGFNVDHTHICAGDFHHYACTGDSGSPLGLTVKYKRKDVYALVGIVSKGSNPCSGVTAFTNVVSFTDWIANTISYDKKYMTPNGTQINV</sequence>
<evidence type="ECO:0000256" key="7">
    <source>
        <dbReference type="ARBA" id="ARBA00023145"/>
    </source>
</evidence>
<dbReference type="GO" id="GO:0005576">
    <property type="term" value="C:extracellular region"/>
    <property type="evidence" value="ECO:0007669"/>
    <property type="project" value="UniProtKB-SubCell"/>
</dbReference>
<feature type="chain" id="PRO_5027595124" evidence="10">
    <location>
        <begin position="23"/>
        <end position="295"/>
    </location>
</feature>
<keyword evidence="3" id="KW-0645">Protease</keyword>
<reference evidence="13" key="1">
    <citation type="journal article" date="2021" name="Elife">
        <title>Highly contiguous assemblies of 101 drosophilid genomes.</title>
        <authorList>
            <person name="Kim B.Y."/>
            <person name="Wang J.R."/>
            <person name="Miller D.E."/>
            <person name="Barmina O."/>
            <person name="Delaney E."/>
            <person name="Thompson A."/>
            <person name="Comeault A.A."/>
            <person name="Peede D."/>
            <person name="D'Agostino E.R."/>
            <person name="Pelaez J."/>
            <person name="Aguilar J.M."/>
            <person name="Haji D."/>
            <person name="Matsunaga T."/>
            <person name="Armstrong E.E."/>
            <person name="Zych M."/>
            <person name="Ogawa Y."/>
            <person name="Stamenkovic-Radak M."/>
            <person name="Jelic M."/>
            <person name="Veselinovic M.S."/>
            <person name="Tanaskovic M."/>
            <person name="Eric P."/>
            <person name="Gao J.J."/>
            <person name="Katoh T.K."/>
            <person name="Toda M.J."/>
            <person name="Watabe H."/>
            <person name="Watada M."/>
            <person name="Davis J.S."/>
            <person name="Moyle L.C."/>
            <person name="Manoli G."/>
            <person name="Bertolini E."/>
            <person name="Kostal V."/>
            <person name="Hawley R.S."/>
            <person name="Takahashi A."/>
            <person name="Jones C.D."/>
            <person name="Price D.K."/>
            <person name="Whiteman N."/>
            <person name="Kopp A."/>
            <person name="Matute D.R."/>
            <person name="Petrov D.A."/>
        </authorList>
    </citation>
    <scope>NUCLEOTIDE SEQUENCE [LARGE SCALE GENOMIC DNA]</scope>
</reference>
<evidence type="ECO:0000256" key="5">
    <source>
        <dbReference type="ARBA" id="ARBA00022801"/>
    </source>
</evidence>
<organism evidence="14">
    <name type="scientific">Drosophila rhopaloa</name>
    <name type="common">Fruit fly</name>
    <dbReference type="NCBI Taxonomy" id="1041015"/>
    <lineage>
        <taxon>Eukaryota</taxon>
        <taxon>Metazoa</taxon>
        <taxon>Ecdysozoa</taxon>
        <taxon>Arthropoda</taxon>
        <taxon>Hexapoda</taxon>
        <taxon>Insecta</taxon>
        <taxon>Pterygota</taxon>
        <taxon>Neoptera</taxon>
        <taxon>Endopterygota</taxon>
        <taxon>Diptera</taxon>
        <taxon>Brachycera</taxon>
        <taxon>Muscomorpha</taxon>
        <taxon>Ephydroidea</taxon>
        <taxon>Drosophilidae</taxon>
        <taxon>Drosophila</taxon>
        <taxon>Sophophora</taxon>
    </lineage>
</organism>
<evidence type="ECO:0000313" key="14">
    <source>
        <dbReference type="RefSeq" id="XP_016981240.1"/>
    </source>
</evidence>
<gene>
    <name evidence="14" type="primary">LOC108046174</name>
    <name evidence="12" type="synonym">108046174</name>
</gene>
<feature type="domain" description="Peptidase S1" evidence="11">
    <location>
        <begin position="38"/>
        <end position="280"/>
    </location>
</feature>
<evidence type="ECO:0000313" key="13">
    <source>
        <dbReference type="Proteomes" id="UP001652680"/>
    </source>
</evidence>
<dbReference type="Gene3D" id="2.40.10.10">
    <property type="entry name" value="Trypsin-like serine proteases"/>
    <property type="match status" value="2"/>
</dbReference>
<dbReference type="CDD" id="cd00190">
    <property type="entry name" value="Tryp_SPc"/>
    <property type="match status" value="1"/>
</dbReference>
<evidence type="ECO:0000256" key="9">
    <source>
        <dbReference type="ARBA" id="ARBA00024195"/>
    </source>
</evidence>
<evidence type="ECO:0000256" key="3">
    <source>
        <dbReference type="ARBA" id="ARBA00022670"/>
    </source>
</evidence>
<dbReference type="InterPro" id="IPR001254">
    <property type="entry name" value="Trypsin_dom"/>
</dbReference>
<dbReference type="InterPro" id="IPR051487">
    <property type="entry name" value="Ser/Thr_Proteases_Immune/Dev"/>
</dbReference>
<dbReference type="Pfam" id="PF00089">
    <property type="entry name" value="Trypsin"/>
    <property type="match status" value="1"/>
</dbReference>
<dbReference type="GO" id="GO:0004252">
    <property type="term" value="F:serine-type endopeptidase activity"/>
    <property type="evidence" value="ECO:0007669"/>
    <property type="project" value="InterPro"/>
</dbReference>
<comment type="subcellular location">
    <subcellularLocation>
        <location evidence="1">Secreted</location>
    </subcellularLocation>
</comment>
<accession>A0A6P4ESU2</accession>
<comment type="similarity">
    <text evidence="9">Belongs to the peptidase S1 family. CLIP subfamily.</text>
</comment>
<evidence type="ECO:0000256" key="10">
    <source>
        <dbReference type="SAM" id="SignalP"/>
    </source>
</evidence>
<dbReference type="InterPro" id="IPR018114">
    <property type="entry name" value="TRYPSIN_HIS"/>
</dbReference>
<dbReference type="PROSITE" id="PS00134">
    <property type="entry name" value="TRYPSIN_HIS"/>
    <property type="match status" value="1"/>
</dbReference>
<dbReference type="InterPro" id="IPR001314">
    <property type="entry name" value="Peptidase_S1A"/>
</dbReference>
<keyword evidence="4 10" id="KW-0732">Signal</keyword>
<keyword evidence="8" id="KW-1015">Disulfide bond</keyword>
<evidence type="ECO:0000259" key="11">
    <source>
        <dbReference type="PROSITE" id="PS50240"/>
    </source>
</evidence>
<dbReference type="GO" id="GO:0006508">
    <property type="term" value="P:proteolysis"/>
    <property type="evidence" value="ECO:0007669"/>
    <property type="project" value="UniProtKB-KW"/>
</dbReference>
<dbReference type="PANTHER" id="PTHR24256">
    <property type="entry name" value="TRYPTASE-RELATED"/>
    <property type="match status" value="1"/>
</dbReference>
<dbReference type="EnsemblMetazoa" id="XM_017125751.2">
    <property type="protein sequence ID" value="XP_016981240.1"/>
    <property type="gene ID" value="LOC108046174"/>
</dbReference>
<dbReference type="InterPro" id="IPR009003">
    <property type="entry name" value="Peptidase_S1_PA"/>
</dbReference>
<dbReference type="SMART" id="SM00020">
    <property type="entry name" value="Tryp_SPc"/>
    <property type="match status" value="1"/>
</dbReference>
<name>A0A6P4ESU2_DRORH</name>
<dbReference type="Proteomes" id="UP001652680">
    <property type="component" value="Unassembled WGS sequence"/>
</dbReference>
<evidence type="ECO:0000256" key="8">
    <source>
        <dbReference type="ARBA" id="ARBA00023157"/>
    </source>
</evidence>
<dbReference type="RefSeq" id="XP_016981240.1">
    <property type="nucleotide sequence ID" value="XM_017125751.1"/>
</dbReference>
<reference evidence="14" key="2">
    <citation type="submission" date="2025-04" db="UniProtKB">
        <authorList>
            <consortium name="RefSeq"/>
        </authorList>
    </citation>
    <scope>IDENTIFICATION</scope>
</reference>
<dbReference type="FunFam" id="2.40.10.10:FF:000146">
    <property type="entry name" value="Serine protease 53"/>
    <property type="match status" value="1"/>
</dbReference>
<evidence type="ECO:0000256" key="4">
    <source>
        <dbReference type="ARBA" id="ARBA00022729"/>
    </source>
</evidence>
<proteinExistence type="inferred from homology"/>
<dbReference type="SUPFAM" id="SSF50494">
    <property type="entry name" value="Trypsin-like serine proteases"/>
    <property type="match status" value="1"/>
</dbReference>
<reference evidence="12" key="3">
    <citation type="submission" date="2025-05" db="UniProtKB">
        <authorList>
            <consortium name="EnsemblMetazoa"/>
        </authorList>
    </citation>
    <scope>IDENTIFICATION</scope>
</reference>
<dbReference type="GeneID" id="108046174"/>
<protein>
    <submittedName>
        <fullName evidence="14">Chymotrypsin-like protease CTRL-1</fullName>
    </submittedName>
</protein>
<evidence type="ECO:0000256" key="1">
    <source>
        <dbReference type="ARBA" id="ARBA00004613"/>
    </source>
</evidence>
<keyword evidence="7" id="KW-0865">Zymogen</keyword>
<evidence type="ECO:0000256" key="6">
    <source>
        <dbReference type="ARBA" id="ARBA00022825"/>
    </source>
</evidence>
<keyword evidence="13" id="KW-1185">Reference proteome</keyword>
<evidence type="ECO:0000313" key="12">
    <source>
        <dbReference type="EnsemblMetazoa" id="XP_016981240.1"/>
    </source>
</evidence>
<dbReference type="OrthoDB" id="547031at2759"/>
<dbReference type="InterPro" id="IPR043504">
    <property type="entry name" value="Peptidase_S1_PA_chymotrypsin"/>
</dbReference>
<dbReference type="PRINTS" id="PR00722">
    <property type="entry name" value="CHYMOTRYPSIN"/>
</dbReference>
<keyword evidence="5" id="KW-0378">Hydrolase</keyword>